<evidence type="ECO:0000313" key="1">
    <source>
        <dbReference type="EMBL" id="MCE5165993.1"/>
    </source>
</evidence>
<keyword evidence="2" id="KW-1185">Reference proteome</keyword>
<sequence length="106" mass="12536">LVVSESVLKSYKNILSLYSSQWKIEGMREIYATRLEITTRGNVKRCMFEEVEIRFSNLNEFPNMKELFDHYCLGWMRRKGISKKSNPPLDKVQVKGRMVDISERTI</sequence>
<evidence type="ECO:0008006" key="3">
    <source>
        <dbReference type="Google" id="ProtNLM"/>
    </source>
</evidence>
<proteinExistence type="predicted"/>
<dbReference type="EMBL" id="JACEIK010018402">
    <property type="protein sequence ID" value="MCE5165993.1"/>
    <property type="molecule type" value="Genomic_DNA"/>
</dbReference>
<organism evidence="1 2">
    <name type="scientific">Datura stramonium</name>
    <name type="common">Jimsonweed</name>
    <name type="synonym">Common thornapple</name>
    <dbReference type="NCBI Taxonomy" id="4076"/>
    <lineage>
        <taxon>Eukaryota</taxon>
        <taxon>Viridiplantae</taxon>
        <taxon>Streptophyta</taxon>
        <taxon>Embryophyta</taxon>
        <taxon>Tracheophyta</taxon>
        <taxon>Spermatophyta</taxon>
        <taxon>Magnoliopsida</taxon>
        <taxon>eudicotyledons</taxon>
        <taxon>Gunneridae</taxon>
        <taxon>Pentapetalae</taxon>
        <taxon>asterids</taxon>
        <taxon>lamiids</taxon>
        <taxon>Solanales</taxon>
        <taxon>Solanaceae</taxon>
        <taxon>Solanoideae</taxon>
        <taxon>Datureae</taxon>
        <taxon>Datura</taxon>
    </lineage>
</organism>
<dbReference type="Proteomes" id="UP000823775">
    <property type="component" value="Unassembled WGS sequence"/>
</dbReference>
<protein>
    <recommendedName>
        <fullName evidence="3">Transposase</fullName>
    </recommendedName>
</protein>
<feature type="non-terminal residue" evidence="1">
    <location>
        <position position="1"/>
    </location>
</feature>
<name>A0ABS8Y1W2_DATST</name>
<reference evidence="1 2" key="1">
    <citation type="journal article" date="2021" name="BMC Genomics">
        <title>Datura genome reveals duplications of psychoactive alkaloid biosynthetic genes and high mutation rate following tissue culture.</title>
        <authorList>
            <person name="Rajewski A."/>
            <person name="Carter-House D."/>
            <person name="Stajich J."/>
            <person name="Litt A."/>
        </authorList>
    </citation>
    <scope>NUCLEOTIDE SEQUENCE [LARGE SCALE GENOMIC DNA]</scope>
    <source>
        <strain evidence="1">AR-01</strain>
    </source>
</reference>
<evidence type="ECO:0000313" key="2">
    <source>
        <dbReference type="Proteomes" id="UP000823775"/>
    </source>
</evidence>
<comment type="caution">
    <text evidence="1">The sequence shown here is derived from an EMBL/GenBank/DDBJ whole genome shotgun (WGS) entry which is preliminary data.</text>
</comment>
<accession>A0ABS8Y1W2</accession>
<gene>
    <name evidence="1" type="ORF">HAX54_013821</name>
</gene>